<feature type="signal peptide" evidence="7">
    <location>
        <begin position="1"/>
        <end position="19"/>
    </location>
</feature>
<dbReference type="InterPro" id="IPR001881">
    <property type="entry name" value="EGF-like_Ca-bd_dom"/>
</dbReference>
<feature type="domain" description="CUB" evidence="8">
    <location>
        <begin position="2753"/>
        <end position="2862"/>
    </location>
</feature>
<dbReference type="Gene3D" id="2.60.120.290">
    <property type="entry name" value="Spermadhesin, CUB domain"/>
    <property type="match status" value="26"/>
</dbReference>
<feature type="domain" description="CUB" evidence="8">
    <location>
        <begin position="492"/>
        <end position="609"/>
    </location>
</feature>
<keyword evidence="4 6" id="KW-1015">Disulfide bond</keyword>
<dbReference type="Proteomes" id="UP000069940">
    <property type="component" value="Unassembled WGS sequence"/>
</dbReference>
<feature type="domain" description="CUB" evidence="8">
    <location>
        <begin position="847"/>
        <end position="962"/>
    </location>
</feature>
<feature type="domain" description="CUB" evidence="8">
    <location>
        <begin position="613"/>
        <end position="726"/>
    </location>
</feature>
<dbReference type="Pfam" id="PF07645">
    <property type="entry name" value="EGF_CA"/>
    <property type="match status" value="2"/>
</dbReference>
<feature type="domain" description="EGF-like" evidence="9">
    <location>
        <begin position="189"/>
        <end position="230"/>
    </location>
</feature>
<reference evidence="10" key="2">
    <citation type="submission" date="2025-05" db="UniProtKB">
        <authorList>
            <consortium name="EnsemblMetazoa"/>
        </authorList>
    </citation>
    <scope>IDENTIFICATION</scope>
    <source>
        <strain evidence="10">Foshan</strain>
    </source>
</reference>
<dbReference type="PROSITE" id="PS01180">
    <property type="entry name" value="CUB"/>
    <property type="match status" value="26"/>
</dbReference>
<evidence type="ECO:0000256" key="2">
    <source>
        <dbReference type="ARBA" id="ARBA00022729"/>
    </source>
</evidence>
<dbReference type="Pfam" id="PF00008">
    <property type="entry name" value="EGF"/>
    <property type="match status" value="4"/>
</dbReference>
<feature type="domain" description="CUB" evidence="8">
    <location>
        <begin position="1086"/>
        <end position="1198"/>
    </location>
</feature>
<dbReference type="Gene3D" id="2.10.25.10">
    <property type="entry name" value="Laminin"/>
    <property type="match status" value="6"/>
</dbReference>
<dbReference type="SMART" id="SM00179">
    <property type="entry name" value="EGF_CA"/>
    <property type="match status" value="7"/>
</dbReference>
<dbReference type="CDD" id="cd22201">
    <property type="entry name" value="cubilin_NTD"/>
    <property type="match status" value="1"/>
</dbReference>
<feature type="domain" description="CUB" evidence="8">
    <location>
        <begin position="732"/>
        <end position="846"/>
    </location>
</feature>
<dbReference type="InterPro" id="IPR000742">
    <property type="entry name" value="EGF"/>
</dbReference>
<feature type="domain" description="CUB" evidence="8">
    <location>
        <begin position="2866"/>
        <end position="2979"/>
    </location>
</feature>
<organism evidence="10 11">
    <name type="scientific">Aedes albopictus</name>
    <name type="common">Asian tiger mosquito</name>
    <name type="synonym">Stegomyia albopicta</name>
    <dbReference type="NCBI Taxonomy" id="7160"/>
    <lineage>
        <taxon>Eukaryota</taxon>
        <taxon>Metazoa</taxon>
        <taxon>Ecdysozoa</taxon>
        <taxon>Arthropoda</taxon>
        <taxon>Hexapoda</taxon>
        <taxon>Insecta</taxon>
        <taxon>Pterygota</taxon>
        <taxon>Neoptera</taxon>
        <taxon>Endopterygota</taxon>
        <taxon>Diptera</taxon>
        <taxon>Nematocera</taxon>
        <taxon>Culicoidea</taxon>
        <taxon>Culicidae</taxon>
        <taxon>Culicinae</taxon>
        <taxon>Aedini</taxon>
        <taxon>Aedes</taxon>
        <taxon>Stegomyia</taxon>
    </lineage>
</organism>
<feature type="domain" description="EGF-like" evidence="9">
    <location>
        <begin position="151"/>
        <end position="187"/>
    </location>
</feature>
<feature type="domain" description="CUB" evidence="8">
    <location>
        <begin position="966"/>
        <end position="1080"/>
    </location>
</feature>
<dbReference type="Pfam" id="PF00431">
    <property type="entry name" value="CUB"/>
    <property type="match status" value="26"/>
</dbReference>
<dbReference type="SMART" id="SM00042">
    <property type="entry name" value="CUB"/>
    <property type="match status" value="26"/>
</dbReference>
<feature type="domain" description="CUB" evidence="8">
    <location>
        <begin position="1316"/>
        <end position="1434"/>
    </location>
</feature>
<feature type="disulfide bond" evidence="6">
    <location>
        <begin position="177"/>
        <end position="186"/>
    </location>
</feature>
<feature type="domain" description="CUB" evidence="8">
    <location>
        <begin position="3344"/>
        <end position="3495"/>
    </location>
</feature>
<feature type="domain" description="CUB" evidence="8">
    <location>
        <begin position="1667"/>
        <end position="1783"/>
    </location>
</feature>
<feature type="domain" description="CUB" evidence="8">
    <location>
        <begin position="3224"/>
        <end position="3340"/>
    </location>
</feature>
<protein>
    <recommendedName>
        <fullName evidence="12">Cubilin</fullName>
    </recommendedName>
</protein>
<evidence type="ECO:0008006" key="12">
    <source>
        <dbReference type="Google" id="ProtNLM"/>
    </source>
</evidence>
<dbReference type="PROSITE" id="PS00010">
    <property type="entry name" value="ASX_HYDROXYL"/>
    <property type="match status" value="1"/>
</dbReference>
<keyword evidence="11" id="KW-1185">Reference proteome</keyword>
<feature type="disulfide bond" evidence="6">
    <location>
        <begin position="438"/>
        <end position="447"/>
    </location>
</feature>
<dbReference type="SMART" id="SM00181">
    <property type="entry name" value="EGF"/>
    <property type="match status" value="8"/>
</dbReference>
<dbReference type="PROSITE" id="PS50026">
    <property type="entry name" value="EGF_3"/>
    <property type="match status" value="5"/>
</dbReference>
<feature type="domain" description="CUB" evidence="8">
    <location>
        <begin position="1436"/>
        <end position="1548"/>
    </location>
</feature>
<keyword evidence="3" id="KW-0677">Repeat</keyword>
<feature type="domain" description="CUB" evidence="8">
    <location>
        <begin position="2151"/>
        <end position="2265"/>
    </location>
</feature>
<evidence type="ECO:0000256" key="3">
    <source>
        <dbReference type="ARBA" id="ARBA00022737"/>
    </source>
</evidence>
<reference evidence="11" key="1">
    <citation type="journal article" date="2015" name="Proc. Natl. Acad. Sci. U.S.A.">
        <title>Genome sequence of the Asian Tiger mosquito, Aedes albopictus, reveals insights into its biology, genetics, and evolution.</title>
        <authorList>
            <person name="Chen X.G."/>
            <person name="Jiang X."/>
            <person name="Gu J."/>
            <person name="Xu M."/>
            <person name="Wu Y."/>
            <person name="Deng Y."/>
            <person name="Zhang C."/>
            <person name="Bonizzoni M."/>
            <person name="Dermauw W."/>
            <person name="Vontas J."/>
            <person name="Armbruster P."/>
            <person name="Huang X."/>
            <person name="Yang Y."/>
            <person name="Zhang H."/>
            <person name="He W."/>
            <person name="Peng H."/>
            <person name="Liu Y."/>
            <person name="Wu K."/>
            <person name="Chen J."/>
            <person name="Lirakis M."/>
            <person name="Topalis P."/>
            <person name="Van Leeuwen T."/>
            <person name="Hall A.B."/>
            <person name="Jiang X."/>
            <person name="Thorpe C."/>
            <person name="Mueller R.L."/>
            <person name="Sun C."/>
            <person name="Waterhouse R.M."/>
            <person name="Yan G."/>
            <person name="Tu Z.J."/>
            <person name="Fang X."/>
            <person name="James A.A."/>
        </authorList>
    </citation>
    <scope>NUCLEOTIDE SEQUENCE [LARGE SCALE GENOMIC DNA]</scope>
    <source>
        <strain evidence="11">Foshan</strain>
    </source>
</reference>
<dbReference type="SUPFAM" id="SSF57196">
    <property type="entry name" value="EGF/Laminin"/>
    <property type="match status" value="5"/>
</dbReference>
<dbReference type="InterPro" id="IPR049883">
    <property type="entry name" value="NOTCH1_EGF-like"/>
</dbReference>
<accession>A0ABM1YV10</accession>
<evidence type="ECO:0000256" key="6">
    <source>
        <dbReference type="PROSITE-ProRule" id="PRU00076"/>
    </source>
</evidence>
<feature type="domain" description="EGF-like" evidence="9">
    <location>
        <begin position="450"/>
        <end position="486"/>
    </location>
</feature>
<dbReference type="PROSITE" id="PS01186">
    <property type="entry name" value="EGF_2"/>
    <property type="match status" value="3"/>
</dbReference>
<evidence type="ECO:0000256" key="4">
    <source>
        <dbReference type="ARBA" id="ARBA00023157"/>
    </source>
</evidence>
<feature type="domain" description="CUB" evidence="8">
    <location>
        <begin position="2269"/>
        <end position="2385"/>
    </location>
</feature>
<evidence type="ECO:0000259" key="9">
    <source>
        <dbReference type="PROSITE" id="PS50026"/>
    </source>
</evidence>
<dbReference type="SUPFAM" id="SSF49854">
    <property type="entry name" value="Spermadhesin, CUB domain"/>
    <property type="match status" value="26"/>
</dbReference>
<evidence type="ECO:0000313" key="10">
    <source>
        <dbReference type="EnsemblMetazoa" id="AALFPA23_012372.P17730"/>
    </source>
</evidence>
<feature type="domain" description="CUB" evidence="8">
    <location>
        <begin position="3611"/>
        <end position="3723"/>
    </location>
</feature>
<feature type="chain" id="PRO_5047394493" description="Cubilin" evidence="7">
    <location>
        <begin position="20"/>
        <end position="3732"/>
    </location>
</feature>
<evidence type="ECO:0000256" key="5">
    <source>
        <dbReference type="PROSITE-ProRule" id="PRU00059"/>
    </source>
</evidence>
<dbReference type="CDD" id="cd00054">
    <property type="entry name" value="EGF_CA"/>
    <property type="match status" value="6"/>
</dbReference>
<dbReference type="EnsemblMetazoa" id="AALFPA23_012372.R17730">
    <property type="protein sequence ID" value="AALFPA23_012372.P17730"/>
    <property type="gene ID" value="AALFPA23_012372"/>
</dbReference>
<feature type="domain" description="CUB" evidence="8">
    <location>
        <begin position="1552"/>
        <end position="1666"/>
    </location>
</feature>
<evidence type="ECO:0000259" key="8">
    <source>
        <dbReference type="PROSITE" id="PS01180"/>
    </source>
</evidence>
<feature type="disulfide bond" evidence="5">
    <location>
        <begin position="3224"/>
        <end position="3251"/>
    </location>
</feature>
<comment type="caution">
    <text evidence="6">Lacks conserved residue(s) required for the propagation of feature annotation.</text>
</comment>
<feature type="disulfide bond" evidence="6">
    <location>
        <begin position="220"/>
        <end position="229"/>
    </location>
</feature>
<dbReference type="InterPro" id="IPR000152">
    <property type="entry name" value="EGF-type_Asp/Asn_hydroxyl_site"/>
</dbReference>
<dbReference type="PROSITE" id="PS00022">
    <property type="entry name" value="EGF_1"/>
    <property type="match status" value="3"/>
</dbReference>
<feature type="domain" description="CUB" evidence="8">
    <location>
        <begin position="2029"/>
        <end position="2150"/>
    </location>
</feature>
<dbReference type="GeneID" id="109407423"/>
<proteinExistence type="predicted"/>
<feature type="domain" description="CUB" evidence="8">
    <location>
        <begin position="2387"/>
        <end position="2505"/>
    </location>
</feature>
<feature type="domain" description="CUB" evidence="8">
    <location>
        <begin position="3103"/>
        <end position="3221"/>
    </location>
</feature>
<dbReference type="PANTHER" id="PTHR24251">
    <property type="entry name" value="OVOCHYMASE-RELATED"/>
    <property type="match status" value="1"/>
</dbReference>
<feature type="disulfide bond" evidence="5">
    <location>
        <begin position="613"/>
        <end position="640"/>
    </location>
</feature>
<feature type="domain" description="CUB" evidence="8">
    <location>
        <begin position="1787"/>
        <end position="1897"/>
    </location>
</feature>
<dbReference type="CDD" id="cd00041">
    <property type="entry name" value="CUB"/>
    <property type="match status" value="26"/>
</dbReference>
<dbReference type="InterPro" id="IPR018097">
    <property type="entry name" value="EGF_Ca-bd_CS"/>
</dbReference>
<dbReference type="InterPro" id="IPR035914">
    <property type="entry name" value="Sperma_CUB_dom_sf"/>
</dbReference>
<evidence type="ECO:0000313" key="11">
    <source>
        <dbReference type="Proteomes" id="UP000069940"/>
    </source>
</evidence>
<feature type="domain" description="CUB" evidence="8">
    <location>
        <begin position="3498"/>
        <end position="3605"/>
    </location>
</feature>
<feature type="domain" description="CUB" evidence="8">
    <location>
        <begin position="1202"/>
        <end position="1315"/>
    </location>
</feature>
<feature type="domain" description="CUB" evidence="8">
    <location>
        <begin position="2509"/>
        <end position="2623"/>
    </location>
</feature>
<keyword evidence="2 7" id="KW-0732">Signal</keyword>
<dbReference type="InterPro" id="IPR000859">
    <property type="entry name" value="CUB_dom"/>
</dbReference>
<evidence type="ECO:0000256" key="7">
    <source>
        <dbReference type="SAM" id="SignalP"/>
    </source>
</evidence>
<evidence type="ECO:0000256" key="1">
    <source>
        <dbReference type="ARBA" id="ARBA00022536"/>
    </source>
</evidence>
<dbReference type="PROSITE" id="PS01187">
    <property type="entry name" value="EGF_CA"/>
    <property type="match status" value="1"/>
</dbReference>
<sequence length="3732" mass="413214">MENKVILLVLLNLLVQVYCYYENQPKLLTNDGHLIIESAVDRNITVLLKGNSFFNVGDVSLGKLLHGLANVSSSSSSSSVPSDSSLPNGSSQLQFLMNVVSGPFGLQKRIAALENGTSDTGEGRGRGRINNINRRLTVLERKVGNVLSKLRENNCKTSPCQNGGTCISLFDSFVCLCPKNWEGPTCANDVNECSEFAGTDLGCQNGATCKNTPGGYSCICANGWQGIHCNSKTKDCLTSGSELCGHGTCVQTKEEPGYKCICDQGWKNNGVMPACSVDVDECAESKPHCSKDPEVSCINLPGSFVCGSCPAGYTGNGFYCVDIDECQTNNGGCSTSPAVTCINLRGSSKCGNCPLGYMGDGQTCTLRGNRCTPGLCHPLARCMDYSGGVVSCICPPGYQGSGYGSTGCIRMPMNPCTFNPCKNGGTCISNGNNYTCTCPPGTAQPNCARLISPCAINPCMHGGTCTPFIDRYVCTCPSGYTGMRCQSVQRACGGVLDVLSGSLTYPIGNGTYNHNARCAWLIITNHTKILNVTFTKFNLENPLQNKECKYDWLQIHDGKTSAAHNIGRFCGNTLPMGGNILSTHNFLYLWFRTDNSTAHDGFALHWDSIDPICGGELSVKSHGVIASPGSPGKYPPNRDCKWFLSAPPGKRLQFHFFTMQLEAHDSCEYDFVQISDGLQEEAPVLKKYCNTSHPEPLVTPGNEATVYFHSDEDGTDSGFQISYSVIEGIPGCGGVFTKTEGEISSPRRYEDNKYPNNLICEYLINLPQGSRINVQFNRFHLESSETCKFDYVEMFDGRTVDDPSFGRFCGERAPPQFRTNSNSLLVKFHSDWSQSQGGFSLTYKLLCGGVYTDPSVEITSPGYPKTYGLNQRCDYVIEAPLGKAVLLDFQDFDVEGNSYPNCDLDFVEIYDGLEASNSSFIGRYCSSKIPPRAISSLNVMLMRFVSDASIGGKGFKANFTFVNVTCGGVITSEDFTIRPPSMTDQESYMPDSDCRWVIVAPKTHAIQLTWNSFELEKSSNCVYDFVEIYDNSSVSNPLVGRYCGTTKPPALTSSGNVVTIRFKSDSSSSKDGFSLSFLFRDVSKLCDGNFFTSTGVIKSPNYPQEYPSNKICEWVITVPLGQQIELNVKNFTMEKHTACRFDGLEIRNGGTSSAPLIGKFCGTDDFNGTISFSNKIYLKFYSDASRNYGGFYIEWDGTSTGCGGVLTSPRGSIISPNYPESYGNNAQCGWRITVSAGSAIHIVFIDIDMESVANCRYDHLEVFDGRDVAGKSLGKFCTVDTDPIQLNTEDNHAFIKMRSDDTNQGRGFHLKYNILCKRNITGFGGVIESPNFPDKYPGSSDCLWTINVPLGNKIDIEFSHFELENGMIFNSDQSHVCHFDYVEISEPNDEQNVPKKYCNHMPASMTSKGSTVQIGFKSDTSGESIGFRLEWQLNGCGGILTRPFGSFNTPNYPNEYPTNTHCLWTIAVVPGSVIELTVSNFNMETSSSCRYDGLTISNTEDFDQIIGTFCHTQKEPVKLTSSGHILYVKFYSDQTYTYKGFTAYYRTVPAQCGGLLTTHQGFLYSPNYPKNYPGNQSCEWIIQAEPAYTLKFNLEDIGIVSSPNCSQDYLQVFDGMLRDERKLLMKVCDSEANVTSVMSRSNQLLVTFNSDAAFEAKGFRANYSINCGGRINVTHDGIISLENTHRIKSENCTWILVADQPMQHITLQVMHMNIVEVEGSCLANLTIHDGEDINAPVRFTGCGSKTPPAIVSNGYSLTVHITSDDYNLFSLLGMQFIASYSVLNNACGGELTSFSGEFASPHYPNRYPMNVQCIWAIKASPGNTVQLYFRELDLFESEDCNVDYLEIRETSGSGKLIGDFCGKNLPGNLTSSNSFWIKLQTGNQGFAKGFLAEFSYDMFSELTGSSGVVTSPMFPRDYARNEIHTWRIMVDIGSVISMKFTAFEIDAKFVDTCEGQLEIYDGFDDTAEPLKGELCGLTPPEPFKSSSNVVFIRLDHSDASGPSKFSLSWEQIGKEDQTPASTDTDDQFCGGPHVIVLSENATTYNLTSPGYPIGYRVNLNCSWVFQSASQTEHAFLQLTYVDLEETDACLSDYLEISTSSDMISWSKAERICTFGYRVKSMFHGKPFLKVDFRSDYYANRTGFTGIASLRCGGVMTESNGVIEIKDTQSYNETARFLDSVCMWNITVRPGRTIEFQFESIKLQKTEACDATVSIKNGIDEYSPLLGSYCGNEIPGKVNTSSNRAFVKFNSGHITTNQFKLTYREVGMECGGRIILRKNNSPMTLTTPNFPEMPHPHSECIWTIMAPAGETIKYEFKPFMLKYSHNCVNEYVEVRDGGTTSSSVLLRACTQENVPSRLTTSNMLRVRYFTDSSDPGNGFKLNVSIAKCGGSIHTRKGTVQSKNYPILGGYPFKSVCEYFISGSMNTVLNLTFMDINLPTATNCSSDNLKIYSVLPGENVTELLIGTYCGSQIPTSVLTYGNQAKLVFTTFAMQSSYRGFKIGFSSVEDQCGGEVNSAAGDITSPGYPDGGGLRFRRFCEWRITVPEGRRVKAEFIDLDLSTVSASYMQRIGFYHGFDYSARIRFVTGGSYNNKPIYSSNNKMMINFWSRISSDNKGFKIHFSSDEPSMCVGNLDGDEGMIATPINQTSFMCEYRRSSGVFSVGPAGRKTGTMALYFSEMKAGMYNNACALSTRGIFILRGAIVGGQPGVLKKYCGNATNSDLIRSPFPDMYILARQGLFLGDVRFKLRYQIHQCGGMFGSELKNISSSNLAKNTGPVDCAWYVDYPENTLINIEFANFNLNDSCDNEYLSIYNGPTTNSPLLGKFCKGSGVETIITQDRYAFIEYHSENANLRGDFEMKLAEMTSGCGGTLHKNTATFGSPNLGGKYAPNMECIWTIRADIGYHVGISFINRFNLEKSENCSKDYLEFFDRINDSWTSVGRVCGKNTPKMFNSTGSLMRVIFRTDSSVEGDGFTIKWEQNCGGIYTVDQNTGVMMSPNYPMNYDRMVTCNYTFVANDQNSYVNLNFIDFALEDGPQTSICIYDNITLYKPMDYQTPLQWEKVGTYCKQNSPGRIRFKGRVAVVFRSDRWLESRGFKFEYKLDSCGGSITQSTRIASPETNTKISGYGNSLYCTWNITIPDGKKVIVRFEDFELEHSDGCYFDNVEIYKGLEKKPDQKMASLCGNLTAHAPAISIKGTHGVVYYKSEQFTSNSHHFSALVLFVNDCDLQVTLEPNSQPYNLNMQNNDPAMRDCQYTFKAPPGYSLRLTFNKFLLGSSRNSTGCSDNFVEARDGGGPFADLIGKYCGYALPVPATTYSESLFMRMVTDSTGQGSGFNATISLVETPCGRSYYNLSEGQVEVVQSPNYGKGTYPSNTRCLWRLEVPAGKTINVEFNDFKLQNYSDDLEKCPDKLEFFDASVKTFIYEGLGEDVIFRGKSSHAQKSSFYHGTRNPNSHHIYCGSGGLPVTYHSHSSKLYVKFESDERVQDVGFRLSIQQNNYCGQNYTRLQGRINSNYVVRKEHCTITIQVPENYTLALYFAIFYTHAPDCEKEGIRIYDGLGTDKQLELLCSYSTPNPVFSESNALRIEMPPSQAEHVSTMIDASYLATDQGRGCGGEMFNYGGIFSSPLYPNNNRTRKQCLWTVTVPNNMRIALKFDTFDMGSITTCSTDYVELIEVKGAEKRTVRKHCGGDQPSTYISENSVMQVLHKQTQNFGGTGWLVKYMAIEKDALVNNW</sequence>
<dbReference type="RefSeq" id="XP_029722334.2">
    <property type="nucleotide sequence ID" value="XM_029866474.2"/>
</dbReference>
<feature type="domain" description="EGF-like" evidence="9">
    <location>
        <begin position="412"/>
        <end position="448"/>
    </location>
</feature>
<feature type="domain" description="EGF-like" evidence="9">
    <location>
        <begin position="367"/>
        <end position="401"/>
    </location>
</feature>
<keyword evidence="1 6" id="KW-0245">EGF-like domain</keyword>
<feature type="disulfide bond" evidence="6">
    <location>
        <begin position="476"/>
        <end position="485"/>
    </location>
</feature>
<feature type="domain" description="CUB" evidence="8">
    <location>
        <begin position="1898"/>
        <end position="2012"/>
    </location>
</feature>
<name>A0ABM1YV10_AEDAL</name>
<feature type="domain" description="CUB" evidence="8">
    <location>
        <begin position="2980"/>
        <end position="3101"/>
    </location>
</feature>